<dbReference type="PANTHER" id="PTHR43267">
    <property type="entry name" value="TRNA THREONYLCARBAMOYLADENOSINE DEHYDRATASE"/>
    <property type="match status" value="1"/>
</dbReference>
<name>A0A5J6N4F5_9PROT</name>
<dbReference type="KEGG" id="hadh:FRZ61_37440"/>
<evidence type="ECO:0000313" key="3">
    <source>
        <dbReference type="Proteomes" id="UP000325797"/>
    </source>
</evidence>
<gene>
    <name evidence="2" type="ORF">FRZ61_37440</name>
</gene>
<dbReference type="Gene3D" id="3.40.50.720">
    <property type="entry name" value="NAD(P)-binding Rossmann-like Domain"/>
    <property type="match status" value="1"/>
</dbReference>
<dbReference type="EMBL" id="CP042582">
    <property type="protein sequence ID" value="QEX23805.1"/>
    <property type="molecule type" value="Genomic_DNA"/>
</dbReference>
<reference evidence="2 3" key="1">
    <citation type="submission" date="2019-08" db="EMBL/GenBank/DDBJ databases">
        <title>Hyperibacter terrae gen. nov., sp. nov. and Hyperibacter viscosus sp. nov., two new members in the family Rhodospirillaceae isolated from the rhizosphere of Hypericum perforatum.</title>
        <authorList>
            <person name="Noviana Z."/>
        </authorList>
    </citation>
    <scope>NUCLEOTIDE SEQUENCE [LARGE SCALE GENOMIC DNA]</scope>
    <source>
        <strain evidence="2 3">R5959</strain>
    </source>
</reference>
<dbReference type="InterPro" id="IPR000594">
    <property type="entry name" value="ThiF_NAD_FAD-bd"/>
</dbReference>
<dbReference type="OrthoDB" id="9804286at2"/>
<organism evidence="2 3">
    <name type="scientific">Hypericibacter adhaerens</name>
    <dbReference type="NCBI Taxonomy" id="2602016"/>
    <lineage>
        <taxon>Bacteria</taxon>
        <taxon>Pseudomonadati</taxon>
        <taxon>Pseudomonadota</taxon>
        <taxon>Alphaproteobacteria</taxon>
        <taxon>Rhodospirillales</taxon>
        <taxon>Dongiaceae</taxon>
        <taxon>Hypericibacter</taxon>
    </lineage>
</organism>
<proteinExistence type="predicted"/>
<dbReference type="RefSeq" id="WP_151119143.1">
    <property type="nucleotide sequence ID" value="NZ_CP042582.1"/>
</dbReference>
<evidence type="ECO:0000259" key="1">
    <source>
        <dbReference type="Pfam" id="PF00899"/>
    </source>
</evidence>
<evidence type="ECO:0000313" key="2">
    <source>
        <dbReference type="EMBL" id="QEX23805.1"/>
    </source>
</evidence>
<accession>A0A5J6N4F5</accession>
<dbReference type="InterPro" id="IPR045886">
    <property type="entry name" value="ThiF/MoeB/HesA"/>
</dbReference>
<dbReference type="Pfam" id="PF00899">
    <property type="entry name" value="ThiF"/>
    <property type="match status" value="1"/>
</dbReference>
<sequence length="449" mass="50000">MTPILRCPTQLLDEIRRDLSRPHAFAAERVGFLSVRPAATRRSLVLIVEAYHPVADADYLRDRSVGAMMGPDAIRKALDIALLQNVGMFHIHMHEHTGRPSFSRTDLREQDKFVLDFFKVCPTMPHGAVVLSHDLAAGRVWISPNEVEPFAELNFMGSPATIHVFSPNTPPVDNGTDFSRQSFLGPHSDQLFANIRALVVGAGGGGSPICQQLAHIGIGNIRVVDPQEIEPSNLNRLVGATALDVKRRAPKVEIADRHIRDIRPWIEVMPRQKPWQEADDLLIDAHVVFGCVDGYRQRMYLESACRRYGVPYIDIGMDVTRIAEQHYAVAGQMIASLPGQPCMKCLGFLTQDRLDQEENDYGAAGGVPQVIWTNSTLASLAVGTFVRMFTPWFSYAACYEWLELDGNSQTVSTSQQPQFNIKGPCRHFPAKDLGDPFFDVTTLSIQRDV</sequence>
<dbReference type="Proteomes" id="UP000325797">
    <property type="component" value="Chromosome"/>
</dbReference>
<dbReference type="SUPFAM" id="SSF69572">
    <property type="entry name" value="Activating enzymes of the ubiquitin-like proteins"/>
    <property type="match status" value="1"/>
</dbReference>
<feature type="domain" description="THIF-type NAD/FAD binding fold" evidence="1">
    <location>
        <begin position="189"/>
        <end position="408"/>
    </location>
</feature>
<dbReference type="GO" id="GO:0061503">
    <property type="term" value="F:tRNA threonylcarbamoyladenosine dehydratase"/>
    <property type="evidence" value="ECO:0007669"/>
    <property type="project" value="TreeGrafter"/>
</dbReference>
<protein>
    <recommendedName>
        <fullName evidence="1">THIF-type NAD/FAD binding fold domain-containing protein</fullName>
    </recommendedName>
</protein>
<dbReference type="GO" id="GO:0061504">
    <property type="term" value="P:cyclic threonylcarbamoyladenosine biosynthetic process"/>
    <property type="evidence" value="ECO:0007669"/>
    <property type="project" value="TreeGrafter"/>
</dbReference>
<dbReference type="GO" id="GO:0008641">
    <property type="term" value="F:ubiquitin-like modifier activating enzyme activity"/>
    <property type="evidence" value="ECO:0007669"/>
    <property type="project" value="InterPro"/>
</dbReference>
<dbReference type="AlphaFoldDB" id="A0A5J6N4F5"/>
<dbReference type="InterPro" id="IPR035985">
    <property type="entry name" value="Ubiquitin-activating_enz"/>
</dbReference>
<dbReference type="CDD" id="cd01483">
    <property type="entry name" value="E1_enzyme_family"/>
    <property type="match status" value="1"/>
</dbReference>
<keyword evidence="3" id="KW-1185">Reference proteome</keyword>
<dbReference type="PANTHER" id="PTHR43267:SF1">
    <property type="entry name" value="TRNA THREONYLCARBAMOYLADENOSINE DEHYDRATASE"/>
    <property type="match status" value="1"/>
</dbReference>